<protein>
    <recommendedName>
        <fullName evidence="2">Asteroid domain-containing protein</fullName>
    </recommendedName>
</protein>
<name>A0A0X3PXP3_SCHSO</name>
<reference evidence="1" key="1">
    <citation type="submission" date="2016-01" db="EMBL/GenBank/DDBJ databases">
        <title>Reference transcriptome for the parasite Schistocephalus solidus: insights into the molecular evolution of parasitism.</title>
        <authorList>
            <person name="Hebert F.O."/>
            <person name="Grambauer S."/>
            <person name="Barber I."/>
            <person name="Landry C.R."/>
            <person name="Aubin-Horth N."/>
        </authorList>
    </citation>
    <scope>NUCLEOTIDE SEQUENCE</scope>
</reference>
<proteinExistence type="predicted"/>
<dbReference type="EMBL" id="GEEE01006584">
    <property type="protein sequence ID" value="JAP56641.1"/>
    <property type="molecule type" value="Transcribed_RNA"/>
</dbReference>
<sequence>MGIPGLSSVIEGDCLNFSVLPLHDTTVVVNATEFVESLWGSETSTDGYGISPLELALNFKRALINFLECEINPVFVFNGLSDATGIEWFSNWERLRQTRVSLPTADLKLPPSRFRCSKTKLPPNHIVLLSVLQELCIKYVFSTSRNAGAAAALAVLLDCPLVSNNSDNFVISCNPSQDSQNLCSRLKFIPISGLCLSPINMSSETPVNSKARYFLQAHVYNSVESVLSRLTPIACRIFGVLFGDESCPRLKLPDEVDNAELSDGFGRFDWKISRDAHKLAKWIEDIGPTSAVLSVASIARDAGLKSLLSRCVPESVSRTQLDLREALQLAEILDLSIVSDVKKIVSSLLCPDSTSEPPTQLSSVNTSSPSTLHRWPCSILKAYRYGLLQPHLLSAILKGTGVILPHNMHYLIDMPSTCKKSQILRFLHYCFIYSYESVLMGVSTISSAPPRVFEVDLNASKDLSVSCISLRPVLLPTSEEKSARSLVYGEFSFSPCPQIPDWLNDLALCLAIWHTQKRQDPSHKQCLRHSECPFVLSACVCALASQFNRITSWNLALAHYSLVADSLEQEVSSVEVYGDQYSDKDTVHSAVEIQDVYAELVSLLNFVEAISLETSCASKEFPSSFNCYPDHWVFPSNRLFFFYCEVS</sequence>
<evidence type="ECO:0008006" key="2">
    <source>
        <dbReference type="Google" id="ProtNLM"/>
    </source>
</evidence>
<dbReference type="SUPFAM" id="SSF88723">
    <property type="entry name" value="PIN domain-like"/>
    <property type="match status" value="1"/>
</dbReference>
<evidence type="ECO:0000313" key="1">
    <source>
        <dbReference type="EMBL" id="JAP56641.1"/>
    </source>
</evidence>
<gene>
    <name evidence="1" type="ORF">TR104342</name>
</gene>
<dbReference type="InterPro" id="IPR029060">
    <property type="entry name" value="PIN-like_dom_sf"/>
</dbReference>
<dbReference type="Gene3D" id="3.40.50.1010">
    <property type="entry name" value="5'-nuclease"/>
    <property type="match status" value="1"/>
</dbReference>
<dbReference type="AlphaFoldDB" id="A0A0X3PXP3"/>
<accession>A0A0X3PXP3</accession>
<organism evidence="1">
    <name type="scientific">Schistocephalus solidus</name>
    <name type="common">Tapeworm</name>
    <dbReference type="NCBI Taxonomy" id="70667"/>
    <lineage>
        <taxon>Eukaryota</taxon>
        <taxon>Metazoa</taxon>
        <taxon>Spiralia</taxon>
        <taxon>Lophotrochozoa</taxon>
        <taxon>Platyhelminthes</taxon>
        <taxon>Cestoda</taxon>
        <taxon>Eucestoda</taxon>
        <taxon>Diphyllobothriidea</taxon>
        <taxon>Diphyllobothriidae</taxon>
        <taxon>Schistocephalus</taxon>
    </lineage>
</organism>